<dbReference type="AlphaFoldDB" id="A0AB34K7C0"/>
<comment type="caution">
    <text evidence="5">The sequence shown here is derived from an EMBL/GenBank/DDBJ whole genome shotgun (WGS) entry which is preliminary data.</text>
</comment>
<proteinExistence type="inferred from homology"/>
<feature type="domain" description="Ubiquitin-like" evidence="4">
    <location>
        <begin position="310"/>
        <end position="385"/>
    </location>
</feature>
<dbReference type="SMART" id="SM00213">
    <property type="entry name" value="UBQ"/>
    <property type="match status" value="1"/>
</dbReference>
<dbReference type="EMBL" id="JBGBPQ010000001">
    <property type="protein sequence ID" value="KAL1530211.1"/>
    <property type="molecule type" value="Genomic_DNA"/>
</dbReference>
<dbReference type="InterPro" id="IPR029071">
    <property type="entry name" value="Ubiquitin-like_domsf"/>
</dbReference>
<evidence type="ECO:0000256" key="3">
    <source>
        <dbReference type="SAM" id="Coils"/>
    </source>
</evidence>
<evidence type="ECO:0000256" key="1">
    <source>
        <dbReference type="ARBA" id="ARBA00008430"/>
    </source>
</evidence>
<name>A0AB34K7C0_PRYPA</name>
<evidence type="ECO:0000313" key="5">
    <source>
        <dbReference type="EMBL" id="KAL1530211.1"/>
    </source>
</evidence>
<reference evidence="5 6" key="1">
    <citation type="journal article" date="2024" name="Science">
        <title>Giant polyketide synthase enzymes in the biosynthesis of giant marine polyether toxins.</title>
        <authorList>
            <person name="Fallon T.R."/>
            <person name="Shende V.V."/>
            <person name="Wierzbicki I.H."/>
            <person name="Pendleton A.L."/>
            <person name="Watervoot N.F."/>
            <person name="Auber R.P."/>
            <person name="Gonzalez D.J."/>
            <person name="Wisecaver J.H."/>
            <person name="Moore B.S."/>
        </authorList>
    </citation>
    <scope>NUCLEOTIDE SEQUENCE [LARGE SCALE GENOMIC DNA]</scope>
    <source>
        <strain evidence="5 6">12B1</strain>
    </source>
</reference>
<gene>
    <name evidence="5" type="ORF">AB1Y20_001126</name>
</gene>
<dbReference type="Pfam" id="PF00240">
    <property type="entry name" value="ubiquitin"/>
    <property type="match status" value="1"/>
</dbReference>
<protein>
    <recommendedName>
        <fullName evidence="4">Ubiquitin-like domain-containing protein</fullName>
    </recommendedName>
</protein>
<dbReference type="Proteomes" id="UP001515480">
    <property type="component" value="Unassembled WGS sequence"/>
</dbReference>
<sequence length="801" mass="87338">MPNEPPRTDTEPATKLRRVTLYKNELALMQRSAPLSSGSSIAEGKQRRFHLSVPSKQRELTVETISAASSSGASDVIISYGSTCGKAPSTDEVAEFAFDFGPSVELGQFLSSVVGTEIEVKRRAASSSPAEKGLLLNVSNEKRAVKDSDETVMVWSELHLLMDEGCIERVPFDDTVRMLDSELQAKLVDSLRVRLKNRRKRPAPKDEQTIWLIAPASDDGELLVSYAQPTKEWMCKYRLLIPEDKEQGKGDGRVRLHLMGEVTNASTEDWDDVALDLVANELPLVSKKPAAKPAGARPKAAAASSGGGSMQVFIKTLTGKTVTIDVDASDLIEGVKAKIQDKEGIPPDQQRLIFAGKQLEDGRTLADYNIQKESTLHLVLRLRGGPEAVGADAEPAFESLSAMQLSGLSENVLYHVPMSVTVLAGQSACVPVASFELQGEQVLVYDPKESTTCAARAVHLHNTSSMVLAPGTISVAESGRLVAQCPFTPMLPGDDQLVAYGQDSTHAISCETAKTSVICEVSLISQRVAGGKTAVVGAKLKHRDRKTTTYSIRNNTAAGSGSSPLYVDHSADVSLGGFSIETIDRAIKTTTAFSRYRFDLAPGEELTFVVEEMVTHFSSKRHASAVRELLDSPQFRQGEGADVLPSEVRAALERLVADAERSTRLDKVDGLRVSAQELTTWRQQSLLPVNILELLLELQRQEAKRVESARLIAARKASIEATFNNQERLRENIKSLENVGKNTLTDRYLADLDQEEDELIKTRRAIAALEEEDAATKAMIEKCKLKLSLEVAKLRDEMAST</sequence>
<dbReference type="CDD" id="cd01803">
    <property type="entry name" value="Ubl_ubiquitin"/>
    <property type="match status" value="1"/>
</dbReference>
<evidence type="ECO:0000313" key="6">
    <source>
        <dbReference type="Proteomes" id="UP001515480"/>
    </source>
</evidence>
<dbReference type="FunFam" id="3.10.20.90:FF:000009">
    <property type="entry name" value="Ubiquitin-60S ribosomal protein"/>
    <property type="match status" value="1"/>
</dbReference>
<evidence type="ECO:0000256" key="2">
    <source>
        <dbReference type="ARBA" id="ARBA00022499"/>
    </source>
</evidence>
<dbReference type="SUPFAM" id="SSF54236">
    <property type="entry name" value="Ubiquitin-like"/>
    <property type="match status" value="1"/>
</dbReference>
<evidence type="ECO:0000259" key="4">
    <source>
        <dbReference type="PROSITE" id="PS50053"/>
    </source>
</evidence>
<dbReference type="PROSITE" id="PS00299">
    <property type="entry name" value="UBIQUITIN_1"/>
    <property type="match status" value="1"/>
</dbReference>
<dbReference type="PRINTS" id="PR00348">
    <property type="entry name" value="UBIQUITIN"/>
</dbReference>
<accession>A0AB34K7C0</accession>
<dbReference type="Gene3D" id="3.10.20.90">
    <property type="entry name" value="Phosphatidylinositol 3-kinase Catalytic Subunit, Chain A, domain 1"/>
    <property type="match status" value="1"/>
</dbReference>
<keyword evidence="6" id="KW-1185">Reference proteome</keyword>
<organism evidence="5 6">
    <name type="scientific">Prymnesium parvum</name>
    <name type="common">Toxic golden alga</name>
    <dbReference type="NCBI Taxonomy" id="97485"/>
    <lineage>
        <taxon>Eukaryota</taxon>
        <taxon>Haptista</taxon>
        <taxon>Haptophyta</taxon>
        <taxon>Prymnesiophyceae</taxon>
        <taxon>Prymnesiales</taxon>
        <taxon>Prymnesiaceae</taxon>
        <taxon>Prymnesium</taxon>
    </lineage>
</organism>
<keyword evidence="3" id="KW-0175">Coiled coil</keyword>
<dbReference type="PROSITE" id="PS50053">
    <property type="entry name" value="UBIQUITIN_2"/>
    <property type="match status" value="1"/>
</dbReference>
<comment type="similarity">
    <text evidence="1">Belongs to the ubiquitin family.</text>
</comment>
<dbReference type="InterPro" id="IPR000626">
    <property type="entry name" value="Ubiquitin-like_dom"/>
</dbReference>
<keyword evidence="2" id="KW-1017">Isopeptide bond</keyword>
<dbReference type="InterPro" id="IPR050158">
    <property type="entry name" value="Ubiquitin_ubiquitin-like"/>
</dbReference>
<dbReference type="PANTHER" id="PTHR10666">
    <property type="entry name" value="UBIQUITIN"/>
    <property type="match status" value="1"/>
</dbReference>
<feature type="coiled-coil region" evidence="3">
    <location>
        <begin position="689"/>
        <end position="772"/>
    </location>
</feature>
<dbReference type="InterPro" id="IPR019954">
    <property type="entry name" value="Ubiquitin_CS"/>
</dbReference>
<dbReference type="InterPro" id="IPR019956">
    <property type="entry name" value="Ubiquitin_dom"/>
</dbReference>